<organism evidence="16 17">
    <name type="scientific">Mycena citricolor</name>
    <dbReference type="NCBI Taxonomy" id="2018698"/>
    <lineage>
        <taxon>Eukaryota</taxon>
        <taxon>Fungi</taxon>
        <taxon>Dikarya</taxon>
        <taxon>Basidiomycota</taxon>
        <taxon>Agaricomycotina</taxon>
        <taxon>Agaricomycetes</taxon>
        <taxon>Agaricomycetidae</taxon>
        <taxon>Agaricales</taxon>
        <taxon>Marasmiineae</taxon>
        <taxon>Mycenaceae</taxon>
        <taxon>Mycena</taxon>
    </lineage>
</organism>
<evidence type="ECO:0000256" key="8">
    <source>
        <dbReference type="ARBA" id="ARBA00022827"/>
    </source>
</evidence>
<evidence type="ECO:0000256" key="12">
    <source>
        <dbReference type="ARBA" id="ARBA00023128"/>
    </source>
</evidence>
<comment type="subcellular location">
    <subcellularLocation>
        <location evidence="2">Mitochondrion</location>
    </subcellularLocation>
</comment>
<keyword evidence="7" id="KW-0677">Repeat</keyword>
<comment type="similarity">
    <text evidence="3 13">Belongs to the FAD-dependent glycerol-3-phosphate dehydrogenase family.</text>
</comment>
<dbReference type="Gene3D" id="3.50.50.60">
    <property type="entry name" value="FAD/NAD(P)-binding domain"/>
    <property type="match status" value="1"/>
</dbReference>
<proteinExistence type="inferred from homology"/>
<keyword evidence="11 13" id="KW-0560">Oxidoreductase</keyword>
<dbReference type="Proteomes" id="UP001295794">
    <property type="component" value="Unassembled WGS sequence"/>
</dbReference>
<evidence type="ECO:0000256" key="11">
    <source>
        <dbReference type="ARBA" id="ARBA00023002"/>
    </source>
</evidence>
<dbReference type="InterPro" id="IPR036188">
    <property type="entry name" value="FAD/NAD-bd_sf"/>
</dbReference>
<evidence type="ECO:0000256" key="13">
    <source>
        <dbReference type="RuleBase" id="RU361217"/>
    </source>
</evidence>
<dbReference type="GO" id="GO:0006072">
    <property type="term" value="P:glycerol-3-phosphate metabolic process"/>
    <property type="evidence" value="ECO:0007669"/>
    <property type="project" value="UniProtKB-UniRule"/>
</dbReference>
<name>A0AAD2K4V3_9AGAR</name>
<evidence type="ECO:0000256" key="3">
    <source>
        <dbReference type="ARBA" id="ARBA00007330"/>
    </source>
</evidence>
<dbReference type="SUPFAM" id="SSF51905">
    <property type="entry name" value="FAD/NAD(P)-binding domain"/>
    <property type="match status" value="1"/>
</dbReference>
<keyword evidence="6" id="KW-0479">Metal-binding</keyword>
<dbReference type="SUPFAM" id="SSF54373">
    <property type="entry name" value="FAD-linked reductases, C-terminal domain"/>
    <property type="match status" value="1"/>
</dbReference>
<evidence type="ECO:0000256" key="7">
    <source>
        <dbReference type="ARBA" id="ARBA00022737"/>
    </source>
</evidence>
<evidence type="ECO:0000313" key="17">
    <source>
        <dbReference type="Proteomes" id="UP001295794"/>
    </source>
</evidence>
<dbReference type="PANTHER" id="PTHR11985">
    <property type="entry name" value="GLYCEROL-3-PHOSPHATE DEHYDROGENASE"/>
    <property type="match status" value="1"/>
</dbReference>
<dbReference type="PROSITE" id="PS00978">
    <property type="entry name" value="FAD_G3PDH_2"/>
    <property type="match status" value="1"/>
</dbReference>
<dbReference type="GO" id="GO:0005739">
    <property type="term" value="C:mitochondrion"/>
    <property type="evidence" value="ECO:0007669"/>
    <property type="project" value="UniProtKB-SubCell"/>
</dbReference>
<dbReference type="Gene3D" id="1.10.8.870">
    <property type="entry name" value="Alpha-glycerophosphate oxidase, cap domain"/>
    <property type="match status" value="1"/>
</dbReference>
<gene>
    <name evidence="16" type="ORF">MYCIT1_LOCUS29213</name>
</gene>
<dbReference type="EMBL" id="CAVNYO010000436">
    <property type="protein sequence ID" value="CAK5279280.1"/>
    <property type="molecule type" value="Genomic_DNA"/>
</dbReference>
<dbReference type="InterPro" id="IPR006076">
    <property type="entry name" value="FAD-dep_OxRdtase"/>
</dbReference>
<keyword evidence="8" id="KW-0274">FAD</keyword>
<evidence type="ECO:0000256" key="5">
    <source>
        <dbReference type="ARBA" id="ARBA00022630"/>
    </source>
</evidence>
<comment type="catalytic activity">
    <reaction evidence="13">
        <text>a quinone + sn-glycerol 3-phosphate = dihydroxyacetone phosphate + a quinol</text>
        <dbReference type="Rhea" id="RHEA:18977"/>
        <dbReference type="ChEBI" id="CHEBI:24646"/>
        <dbReference type="ChEBI" id="CHEBI:57597"/>
        <dbReference type="ChEBI" id="CHEBI:57642"/>
        <dbReference type="ChEBI" id="CHEBI:132124"/>
        <dbReference type="EC" id="1.1.5.3"/>
    </reaction>
</comment>
<evidence type="ECO:0000256" key="4">
    <source>
        <dbReference type="ARBA" id="ARBA00013029"/>
    </source>
</evidence>
<sequence length="752" mass="82346">MSRFLRPLFTLRALGIASAGTVLASGAGVYWLNSGPAYPQSTKETRRPPPPWTPPPREQMLKQLKASGLIKTTGLADEEFDLLVVGGGATGAGVAVDAASRGLKVALVERDDFSAGTSSKSTKLVHGGVRYLQKAVFELDYEQYKLVKEALYERRIFLQTAPYLSQMLPIMLPLYKYWQVPYYFAGCKMYDILAGKENMESSYLMSKGKALEAFPMLKSDGLVGAVVYYDGQHNDSRMNMALIMTAVKEGATVANYCEVTELHKDTAGKLNGAQVRDNLTGESFAVRAKGVINATGPFSDALLTLDNPAHKPIVQPSSGIHLTLPNYYSPRKMGLLDPATSDGRVIFFLPWQGNTIAGTTDAAAPVEREPRAKEDEIQWVLSEVRRYLSPDVKVRRGDVLSAWSGLRPLVRNPNASGTEGLVRNHMIYVSDSGLLTIAGGKWTTYRAMAEETVDEAVKVFALKPKTGCVTHNLRLVGSDGWNRNMFIGLIQTYGIETDVAKHLSDNYGDRAWTVCDLAEPTGASWPLHGKRIAASYPFIEAEIRYAIRHEYAVSPIDVLARRTRLSFLNAYSALDALPRVADIMAQELGWSRAEKARQIERTISFLASMGIELPVVPPSASSSWVPEQLRDVGRGLGLLATTTPIRVYSRAKFDGAELATLKAAFAKQAKEDVSGEARLDKAALRSVLQQVPGYEAITPKEYEYVIEETGFQVQQNLALDEFLEICGNIKEVTLTPSVKRSGVAVEKSGGGV</sequence>
<keyword evidence="17" id="KW-1185">Reference proteome</keyword>
<dbReference type="Pfam" id="PF01266">
    <property type="entry name" value="DAO"/>
    <property type="match status" value="1"/>
</dbReference>
<dbReference type="InterPro" id="IPR000447">
    <property type="entry name" value="G3P_DH_FAD-dep"/>
</dbReference>
<dbReference type="InterPro" id="IPR038299">
    <property type="entry name" value="DAO_C_sf"/>
</dbReference>
<keyword evidence="9" id="KW-0106">Calcium</keyword>
<dbReference type="GO" id="GO:0004368">
    <property type="term" value="F:glycerol-3-phosphate dehydrogenase (quinone) activity"/>
    <property type="evidence" value="ECO:0007669"/>
    <property type="project" value="UniProtKB-EC"/>
</dbReference>
<evidence type="ECO:0000256" key="1">
    <source>
        <dbReference type="ARBA" id="ARBA00001974"/>
    </source>
</evidence>
<evidence type="ECO:0000259" key="15">
    <source>
        <dbReference type="Pfam" id="PF16901"/>
    </source>
</evidence>
<dbReference type="FunFam" id="1.10.8.870:FF:000001">
    <property type="entry name" value="Glycerol-3-phosphate dehydrogenase"/>
    <property type="match status" value="1"/>
</dbReference>
<feature type="domain" description="FAD dependent oxidoreductase" evidence="14">
    <location>
        <begin position="81"/>
        <end position="446"/>
    </location>
</feature>
<dbReference type="Pfam" id="PF16901">
    <property type="entry name" value="DAO_C"/>
    <property type="match status" value="1"/>
</dbReference>
<dbReference type="InterPro" id="IPR031656">
    <property type="entry name" value="DAO_C"/>
</dbReference>
<dbReference type="PRINTS" id="PR01001">
    <property type="entry name" value="FADG3PDH"/>
</dbReference>
<dbReference type="AlphaFoldDB" id="A0AAD2K4V3"/>
<keyword evidence="10" id="KW-0809">Transit peptide</keyword>
<evidence type="ECO:0000256" key="10">
    <source>
        <dbReference type="ARBA" id="ARBA00022946"/>
    </source>
</evidence>
<evidence type="ECO:0000259" key="14">
    <source>
        <dbReference type="Pfam" id="PF01266"/>
    </source>
</evidence>
<reference evidence="16" key="1">
    <citation type="submission" date="2023-11" db="EMBL/GenBank/DDBJ databases">
        <authorList>
            <person name="De Vega J J."/>
            <person name="De Vega J J."/>
        </authorList>
    </citation>
    <scope>NUCLEOTIDE SEQUENCE</scope>
</reference>
<keyword evidence="12" id="KW-0496">Mitochondrion</keyword>
<comment type="caution">
    <text evidence="16">The sequence shown here is derived from an EMBL/GenBank/DDBJ whole genome shotgun (WGS) entry which is preliminary data.</text>
</comment>
<dbReference type="FunFam" id="3.30.9.10:FF:000001">
    <property type="entry name" value="Glycerol-3-phosphate dehydrogenase"/>
    <property type="match status" value="1"/>
</dbReference>
<keyword evidence="5 13" id="KW-0285">Flavoprotein</keyword>
<feature type="domain" description="Alpha-glycerophosphate oxidase C-terminal" evidence="15">
    <location>
        <begin position="468"/>
        <end position="595"/>
    </location>
</feature>
<dbReference type="PANTHER" id="PTHR11985:SF15">
    <property type="entry name" value="GLYCEROL-3-PHOSPHATE DEHYDROGENASE, MITOCHONDRIAL"/>
    <property type="match status" value="1"/>
</dbReference>
<comment type="cofactor">
    <cofactor evidence="1 13">
        <name>FAD</name>
        <dbReference type="ChEBI" id="CHEBI:57692"/>
    </cofactor>
</comment>
<dbReference type="GO" id="GO:0046872">
    <property type="term" value="F:metal ion binding"/>
    <property type="evidence" value="ECO:0007669"/>
    <property type="project" value="UniProtKB-KW"/>
</dbReference>
<evidence type="ECO:0000256" key="6">
    <source>
        <dbReference type="ARBA" id="ARBA00022723"/>
    </source>
</evidence>
<dbReference type="EC" id="1.1.5.3" evidence="4 13"/>
<protein>
    <recommendedName>
        <fullName evidence="4 13">Glycerol-3-phosphate dehydrogenase</fullName>
        <ecNumber evidence="4 13">1.1.5.3</ecNumber>
    </recommendedName>
</protein>
<evidence type="ECO:0000313" key="16">
    <source>
        <dbReference type="EMBL" id="CAK5279280.1"/>
    </source>
</evidence>
<evidence type="ECO:0000256" key="9">
    <source>
        <dbReference type="ARBA" id="ARBA00022837"/>
    </source>
</evidence>
<evidence type="ECO:0000256" key="2">
    <source>
        <dbReference type="ARBA" id="ARBA00004173"/>
    </source>
</evidence>
<dbReference type="PROSITE" id="PS00977">
    <property type="entry name" value="FAD_G3PDH_1"/>
    <property type="match status" value="1"/>
</dbReference>
<dbReference type="Gene3D" id="3.30.9.10">
    <property type="entry name" value="D-Amino Acid Oxidase, subunit A, domain 2"/>
    <property type="match status" value="1"/>
</dbReference>
<accession>A0AAD2K4V3</accession>